<comment type="caution">
    <text evidence="1">The sequence shown here is derived from an EMBL/GenBank/DDBJ whole genome shotgun (WGS) entry which is preliminary data.</text>
</comment>
<protein>
    <submittedName>
        <fullName evidence="1">Uncharacterized protein</fullName>
    </submittedName>
</protein>
<evidence type="ECO:0000313" key="1">
    <source>
        <dbReference type="EMBL" id="KJF18698.1"/>
    </source>
</evidence>
<organism evidence="1 2">
    <name type="scientific">Acidithrix ferrooxidans</name>
    <dbReference type="NCBI Taxonomy" id="1280514"/>
    <lineage>
        <taxon>Bacteria</taxon>
        <taxon>Bacillati</taxon>
        <taxon>Actinomycetota</taxon>
        <taxon>Acidimicrobiia</taxon>
        <taxon>Acidimicrobiales</taxon>
        <taxon>Acidimicrobiaceae</taxon>
        <taxon>Acidithrix</taxon>
    </lineage>
</organism>
<gene>
    <name evidence="1" type="ORF">AXFE_04300</name>
</gene>
<dbReference type="Proteomes" id="UP000032360">
    <property type="component" value="Unassembled WGS sequence"/>
</dbReference>
<reference evidence="1 2" key="1">
    <citation type="submission" date="2015-01" db="EMBL/GenBank/DDBJ databases">
        <title>Draft genome of the acidophilic iron oxidizer Acidithrix ferrooxidans strain Py-F3.</title>
        <authorList>
            <person name="Poehlein A."/>
            <person name="Eisen S."/>
            <person name="Schloemann M."/>
            <person name="Johnson B.D."/>
            <person name="Daniel R."/>
            <person name="Muehling M."/>
        </authorList>
    </citation>
    <scope>NUCLEOTIDE SEQUENCE [LARGE SCALE GENOMIC DNA]</scope>
    <source>
        <strain evidence="1 2">Py-F3</strain>
    </source>
</reference>
<accession>A0A0D8HL96</accession>
<proteinExistence type="predicted"/>
<name>A0A0D8HL96_9ACTN</name>
<sequence length="35" mass="3842">MTPNAKAGYNYPRFIDKEIVIIGCRSNALSNSQVA</sequence>
<dbReference type="STRING" id="1280514.AXFE_04300"/>
<keyword evidence="2" id="KW-1185">Reference proteome</keyword>
<dbReference type="EMBL" id="JXYS01000009">
    <property type="protein sequence ID" value="KJF18698.1"/>
    <property type="molecule type" value="Genomic_DNA"/>
</dbReference>
<evidence type="ECO:0000313" key="2">
    <source>
        <dbReference type="Proteomes" id="UP000032360"/>
    </source>
</evidence>
<dbReference type="AlphaFoldDB" id="A0A0D8HL96"/>